<feature type="transmembrane region" description="Helical" evidence="14">
    <location>
        <begin position="12"/>
        <end position="38"/>
    </location>
</feature>
<keyword evidence="11 14" id="KW-1133">Transmembrane helix</keyword>
<dbReference type="Pfam" id="PF14689">
    <property type="entry name" value="SPOB_a"/>
    <property type="match status" value="1"/>
</dbReference>
<feature type="domain" description="Histidine kinase" evidence="15">
    <location>
        <begin position="337"/>
        <end position="527"/>
    </location>
</feature>
<evidence type="ECO:0000256" key="14">
    <source>
        <dbReference type="SAM" id="Phobius"/>
    </source>
</evidence>
<keyword evidence="10 16" id="KW-0067">ATP-binding</keyword>
<evidence type="ECO:0000256" key="5">
    <source>
        <dbReference type="ARBA" id="ARBA00022553"/>
    </source>
</evidence>
<dbReference type="Gene3D" id="1.10.287.130">
    <property type="match status" value="1"/>
</dbReference>
<evidence type="ECO:0000256" key="3">
    <source>
        <dbReference type="ARBA" id="ARBA00012438"/>
    </source>
</evidence>
<dbReference type="SUPFAM" id="SSF55890">
    <property type="entry name" value="Sporulation response regulatory protein Spo0B"/>
    <property type="match status" value="1"/>
</dbReference>
<evidence type="ECO:0000256" key="6">
    <source>
        <dbReference type="ARBA" id="ARBA00022679"/>
    </source>
</evidence>
<keyword evidence="4" id="KW-1003">Cell membrane</keyword>
<evidence type="ECO:0000256" key="7">
    <source>
        <dbReference type="ARBA" id="ARBA00022692"/>
    </source>
</evidence>
<evidence type="ECO:0000313" key="16">
    <source>
        <dbReference type="EMBL" id="GAA2608342.1"/>
    </source>
</evidence>
<name>A0ABP6C8Y0_9ACTN</name>
<reference evidence="17" key="1">
    <citation type="journal article" date="2019" name="Int. J. Syst. Evol. Microbiol.">
        <title>The Global Catalogue of Microorganisms (GCM) 10K type strain sequencing project: providing services to taxonomists for standard genome sequencing and annotation.</title>
        <authorList>
            <consortium name="The Broad Institute Genomics Platform"/>
            <consortium name="The Broad Institute Genome Sequencing Center for Infectious Disease"/>
            <person name="Wu L."/>
            <person name="Ma J."/>
        </authorList>
    </citation>
    <scope>NUCLEOTIDE SEQUENCE [LARGE SCALE GENOMIC DNA]</scope>
    <source>
        <strain evidence="17">JCM 6833</strain>
    </source>
</reference>
<dbReference type="RefSeq" id="WP_344544276.1">
    <property type="nucleotide sequence ID" value="NZ_BAAATD010000006.1"/>
</dbReference>
<evidence type="ECO:0000256" key="11">
    <source>
        <dbReference type="ARBA" id="ARBA00022989"/>
    </source>
</evidence>
<keyword evidence="9" id="KW-0418">Kinase</keyword>
<keyword evidence="5" id="KW-0597">Phosphoprotein</keyword>
<sequence length="527" mass="55473">MGPAGSLARRLLAWQLMIVFALLGCVAAFSIVHTGVVFRDTEGRKLLAVAENVAATPGVRAALGSTDRDSLPTFAESARGLSGADAVIITDAQGRVLASPDPSGPGTALPLGASTARDGRAWVGEVDGRLAAHVPVIGDPLPPAPTPSAGQTRVIGIVAVTEAMPGFWEGIANSPRTVLALLMIATVLGVAGSFLVASRVKRQTLGLEPREITGLIEHREALLHGIKEGVIAMDRHHRVTLVNDRARELLALPSGCVGVAVDDLDVNERLRDVLAGRAEGTDQIVLRAGRVLVLNRLPVRAGGRPIGAVATLRDRTELAALREELAASSRTTDTLRAQAHEFTNRLHTIAGLIELGEYDQARQYVDLVSRAHDDWYDQVTARIGDPAVAALLIAKASLAAERGIGVRLAPATHLDQVDERLSADLVTVVGNLVDNALDALAGEEGDWVEIDIHADPDAVVVVMRDSGPGVAPEIATEVFRRGFTTKAAQHGQRGLGLALTRQICVRRGGSVDVRNSAGAEFTAILPT</sequence>
<dbReference type="GO" id="GO:0005524">
    <property type="term" value="F:ATP binding"/>
    <property type="evidence" value="ECO:0007669"/>
    <property type="project" value="UniProtKB-KW"/>
</dbReference>
<dbReference type="SUPFAM" id="SSF55785">
    <property type="entry name" value="PYP-like sensor domain (PAS domain)"/>
    <property type="match status" value="1"/>
</dbReference>
<dbReference type="EC" id="2.7.13.3" evidence="3"/>
<gene>
    <name evidence="16" type="ORF">GCM10010411_48210</name>
</gene>
<evidence type="ECO:0000256" key="13">
    <source>
        <dbReference type="ARBA" id="ARBA00023136"/>
    </source>
</evidence>
<dbReference type="PRINTS" id="PR00344">
    <property type="entry name" value="BCTRLSENSOR"/>
</dbReference>
<keyword evidence="17" id="KW-1185">Reference proteome</keyword>
<comment type="subcellular location">
    <subcellularLocation>
        <location evidence="2">Cell membrane</location>
        <topology evidence="2">Multi-pass membrane protein</topology>
    </subcellularLocation>
</comment>
<organism evidence="16 17">
    <name type="scientific">Actinomadura fulvescens</name>
    <dbReference type="NCBI Taxonomy" id="46160"/>
    <lineage>
        <taxon>Bacteria</taxon>
        <taxon>Bacillati</taxon>
        <taxon>Actinomycetota</taxon>
        <taxon>Actinomycetes</taxon>
        <taxon>Streptosporangiales</taxon>
        <taxon>Thermomonosporaceae</taxon>
        <taxon>Actinomadura</taxon>
    </lineage>
</organism>
<dbReference type="InterPro" id="IPR036890">
    <property type="entry name" value="HATPase_C_sf"/>
</dbReference>
<dbReference type="Gene3D" id="3.30.450.20">
    <property type="entry name" value="PAS domain"/>
    <property type="match status" value="2"/>
</dbReference>
<evidence type="ECO:0000256" key="4">
    <source>
        <dbReference type="ARBA" id="ARBA00022475"/>
    </source>
</evidence>
<evidence type="ECO:0000313" key="17">
    <source>
        <dbReference type="Proteomes" id="UP001501509"/>
    </source>
</evidence>
<keyword evidence="7 14" id="KW-0812">Transmembrane</keyword>
<dbReference type="PROSITE" id="PS50109">
    <property type="entry name" value="HIS_KIN"/>
    <property type="match status" value="1"/>
</dbReference>
<dbReference type="PANTHER" id="PTHR43304:SF1">
    <property type="entry name" value="PAC DOMAIN-CONTAINING PROTEIN"/>
    <property type="match status" value="1"/>
</dbReference>
<dbReference type="SUPFAM" id="SSF103190">
    <property type="entry name" value="Sensory domain-like"/>
    <property type="match status" value="1"/>
</dbReference>
<dbReference type="Pfam" id="PF02518">
    <property type="entry name" value="HATPase_c"/>
    <property type="match status" value="1"/>
</dbReference>
<proteinExistence type="predicted"/>
<comment type="caution">
    <text evidence="16">The sequence shown here is derived from an EMBL/GenBank/DDBJ whole genome shotgun (WGS) entry which is preliminary data.</text>
</comment>
<dbReference type="Proteomes" id="UP001501509">
    <property type="component" value="Unassembled WGS sequence"/>
</dbReference>
<evidence type="ECO:0000256" key="10">
    <source>
        <dbReference type="ARBA" id="ARBA00022840"/>
    </source>
</evidence>
<evidence type="ECO:0000256" key="12">
    <source>
        <dbReference type="ARBA" id="ARBA00023012"/>
    </source>
</evidence>
<dbReference type="PANTHER" id="PTHR43304">
    <property type="entry name" value="PHYTOCHROME-LIKE PROTEIN CPH1"/>
    <property type="match status" value="1"/>
</dbReference>
<comment type="catalytic activity">
    <reaction evidence="1">
        <text>ATP + protein L-histidine = ADP + protein N-phospho-L-histidine.</text>
        <dbReference type="EC" id="2.7.13.3"/>
    </reaction>
</comment>
<dbReference type="InterPro" id="IPR029151">
    <property type="entry name" value="Sensor-like_sf"/>
</dbReference>
<dbReference type="EMBL" id="BAAATD010000006">
    <property type="protein sequence ID" value="GAA2608342.1"/>
    <property type="molecule type" value="Genomic_DNA"/>
</dbReference>
<dbReference type="SMART" id="SM00387">
    <property type="entry name" value="HATPase_c"/>
    <property type="match status" value="1"/>
</dbReference>
<dbReference type="InterPro" id="IPR052162">
    <property type="entry name" value="Sensor_kinase/Photoreceptor"/>
</dbReference>
<accession>A0ABP6C8Y0</accession>
<keyword evidence="8" id="KW-0547">Nucleotide-binding</keyword>
<dbReference type="InterPro" id="IPR016120">
    <property type="entry name" value="Sig_transdc_His_kin_SpoOB"/>
</dbReference>
<keyword evidence="13 14" id="KW-0472">Membrane</keyword>
<evidence type="ECO:0000256" key="9">
    <source>
        <dbReference type="ARBA" id="ARBA00022777"/>
    </source>
</evidence>
<dbReference type="Pfam" id="PF17203">
    <property type="entry name" value="sCache_3_2"/>
    <property type="match status" value="1"/>
</dbReference>
<dbReference type="Gene3D" id="3.30.565.10">
    <property type="entry name" value="Histidine kinase-like ATPase, C-terminal domain"/>
    <property type="match status" value="1"/>
</dbReference>
<evidence type="ECO:0000256" key="1">
    <source>
        <dbReference type="ARBA" id="ARBA00000085"/>
    </source>
</evidence>
<keyword evidence="12" id="KW-0902">Two-component regulatory system</keyword>
<dbReference type="InterPro" id="IPR003594">
    <property type="entry name" value="HATPase_dom"/>
</dbReference>
<dbReference type="SUPFAM" id="SSF55874">
    <property type="entry name" value="ATPase domain of HSP90 chaperone/DNA topoisomerase II/histidine kinase"/>
    <property type="match status" value="1"/>
</dbReference>
<dbReference type="InterPro" id="IPR004358">
    <property type="entry name" value="Sig_transdc_His_kin-like_C"/>
</dbReference>
<feature type="transmembrane region" description="Helical" evidence="14">
    <location>
        <begin position="178"/>
        <end position="197"/>
    </location>
</feature>
<dbReference type="InterPro" id="IPR033463">
    <property type="entry name" value="sCache_3"/>
</dbReference>
<evidence type="ECO:0000256" key="2">
    <source>
        <dbReference type="ARBA" id="ARBA00004651"/>
    </source>
</evidence>
<keyword evidence="6" id="KW-0808">Transferase</keyword>
<evidence type="ECO:0000259" key="15">
    <source>
        <dbReference type="PROSITE" id="PS50109"/>
    </source>
</evidence>
<protein>
    <recommendedName>
        <fullName evidence="3">histidine kinase</fullName>
        <ecNumber evidence="3">2.7.13.3</ecNumber>
    </recommendedName>
</protein>
<dbReference type="InterPro" id="IPR035965">
    <property type="entry name" value="PAS-like_dom_sf"/>
</dbReference>
<evidence type="ECO:0000256" key="8">
    <source>
        <dbReference type="ARBA" id="ARBA00022741"/>
    </source>
</evidence>
<dbReference type="InterPro" id="IPR005467">
    <property type="entry name" value="His_kinase_dom"/>
</dbReference>
<dbReference type="InterPro" id="IPR039506">
    <property type="entry name" value="SPOB_a"/>
</dbReference>